<organism evidence="1 2">
    <name type="scientific">Exaiptasia diaphana</name>
    <name type="common">Tropical sea anemone</name>
    <name type="synonym">Aiptasia pulchella</name>
    <dbReference type="NCBI Taxonomy" id="2652724"/>
    <lineage>
        <taxon>Eukaryota</taxon>
        <taxon>Metazoa</taxon>
        <taxon>Cnidaria</taxon>
        <taxon>Anthozoa</taxon>
        <taxon>Hexacorallia</taxon>
        <taxon>Actiniaria</taxon>
        <taxon>Aiptasiidae</taxon>
        <taxon>Exaiptasia</taxon>
    </lineage>
</organism>
<dbReference type="EnsemblMetazoa" id="XM_021053535.1">
    <property type="protein sequence ID" value="XP_020909194.1"/>
    <property type="gene ID" value="LOC110247141"/>
</dbReference>
<dbReference type="PANTHER" id="PTHR46579:SF1">
    <property type="entry name" value="F5_8 TYPE C DOMAIN-CONTAINING PROTEIN"/>
    <property type="match status" value="1"/>
</dbReference>
<dbReference type="Proteomes" id="UP000887567">
    <property type="component" value="Unplaced"/>
</dbReference>
<dbReference type="PANTHER" id="PTHR46579">
    <property type="entry name" value="F5/8 TYPE C DOMAIN-CONTAINING PROTEIN-RELATED"/>
    <property type="match status" value="1"/>
</dbReference>
<evidence type="ECO:0000313" key="2">
    <source>
        <dbReference type="Proteomes" id="UP000887567"/>
    </source>
</evidence>
<sequence length="404" mass="46283">MEVPYDVGRLPLHMTEKKTLSGLTAQQLKNYALIYGKCCLFKLIPTKAYDCFVLLSEAVKIITLPCITSQEIAELEDILEEHHEKYTALYGKWSVSINYHMVLHAPQMLRDLGPASGYCCFPFERYNGVLERMPNSGRTVEQQFLHSFQNDCNDNECNYTLPSGLREQDVPPLLANLFEEKRSDENALTNHLYNESANSFYSSSDNLQQAIEQVELEDVVNNWPVSMHSPQKRNVQVTLTFRNLLIAYFRKIYENMDIVHARIHKYGRCKVNGIMFTSSFNSTEKGNVVKAYFPVSDSDGDVSQLYGKVLFFFISKVYFKDNEGKSQSKMHNLAYVNWFEYSSLDLTSDEKKTGMLQVSSAFLDNFETIVNVRRLVSRCVLSSCKPKATSRFVIELPFSTSQAC</sequence>
<dbReference type="AlphaFoldDB" id="A0A913XU30"/>
<proteinExistence type="predicted"/>
<dbReference type="RefSeq" id="XP_020909194.1">
    <property type="nucleotide sequence ID" value="XM_021053535.1"/>
</dbReference>
<accession>A0A913XU30</accession>
<keyword evidence="2" id="KW-1185">Reference proteome</keyword>
<name>A0A913XU30_EXADI</name>
<dbReference type="OrthoDB" id="5986468at2759"/>
<protein>
    <submittedName>
        <fullName evidence="1">Uncharacterized protein</fullName>
    </submittedName>
</protein>
<dbReference type="OMA" id="AYELEFV"/>
<dbReference type="GeneID" id="110247141"/>
<dbReference type="KEGG" id="epa:110247141"/>
<evidence type="ECO:0000313" key="1">
    <source>
        <dbReference type="EnsemblMetazoa" id="XP_020909194.1"/>
    </source>
</evidence>
<reference evidence="1" key="1">
    <citation type="submission" date="2022-11" db="UniProtKB">
        <authorList>
            <consortium name="EnsemblMetazoa"/>
        </authorList>
    </citation>
    <scope>IDENTIFICATION</scope>
</reference>